<sequence length="165" mass="18398">MTRVTPNHCYVGLGSNLENPRQQVTTALKELQQIADTYLLSSSSLYRSDPVGPAGQPDYINAVALLETSLAPEALLDQLQSLEQQHRRVRHTHWGPRTLDLDIILFGNQSIQSSRLSVPHPFATERNFVLWPLFEVSPDLIFPDGRSINDLLVACPLGTLEKISV</sequence>
<evidence type="ECO:0000313" key="15">
    <source>
        <dbReference type="Proteomes" id="UP000198623"/>
    </source>
</evidence>
<evidence type="ECO:0000256" key="7">
    <source>
        <dbReference type="ARBA" id="ARBA00022777"/>
    </source>
</evidence>
<dbReference type="PANTHER" id="PTHR43071:SF1">
    <property type="entry name" value="2-AMINO-4-HYDROXY-6-HYDROXYMETHYLDIHYDROPTERIDINE PYROPHOSPHOKINASE"/>
    <property type="match status" value="1"/>
</dbReference>
<dbReference type="PROSITE" id="PS00794">
    <property type="entry name" value="HPPK"/>
    <property type="match status" value="1"/>
</dbReference>
<evidence type="ECO:0000256" key="4">
    <source>
        <dbReference type="ARBA" id="ARBA00016218"/>
    </source>
</evidence>
<dbReference type="GO" id="GO:0016301">
    <property type="term" value="F:kinase activity"/>
    <property type="evidence" value="ECO:0007669"/>
    <property type="project" value="UniProtKB-KW"/>
</dbReference>
<dbReference type="AlphaFoldDB" id="A0A1I2VWJ3"/>
<keyword evidence="9" id="KW-0289">Folate biosynthesis</keyword>
<dbReference type="RefSeq" id="WP_090730634.1">
    <property type="nucleotide sequence ID" value="NZ_FOOU01000020.1"/>
</dbReference>
<evidence type="ECO:0000256" key="1">
    <source>
        <dbReference type="ARBA" id="ARBA00005051"/>
    </source>
</evidence>
<dbReference type="NCBIfam" id="TIGR01498">
    <property type="entry name" value="folK"/>
    <property type="match status" value="1"/>
</dbReference>
<keyword evidence="7 14" id="KW-0418">Kinase</keyword>
<dbReference type="STRING" id="1045558.SAMN05216175_12029"/>
<dbReference type="EMBL" id="FOOU01000020">
    <property type="protein sequence ID" value="SFG93493.1"/>
    <property type="molecule type" value="Genomic_DNA"/>
</dbReference>
<proteinExistence type="inferred from homology"/>
<dbReference type="CDD" id="cd00483">
    <property type="entry name" value="HPPK"/>
    <property type="match status" value="1"/>
</dbReference>
<keyword evidence="8" id="KW-0067">ATP-binding</keyword>
<comment type="similarity">
    <text evidence="2">Belongs to the HPPK family.</text>
</comment>
<keyword evidence="5" id="KW-0808">Transferase</keyword>
<dbReference type="UniPathway" id="UPA00077">
    <property type="reaction ID" value="UER00155"/>
</dbReference>
<evidence type="ECO:0000256" key="8">
    <source>
        <dbReference type="ARBA" id="ARBA00022840"/>
    </source>
</evidence>
<evidence type="ECO:0000256" key="3">
    <source>
        <dbReference type="ARBA" id="ARBA00013253"/>
    </source>
</evidence>
<evidence type="ECO:0000256" key="10">
    <source>
        <dbReference type="ARBA" id="ARBA00029409"/>
    </source>
</evidence>
<evidence type="ECO:0000256" key="9">
    <source>
        <dbReference type="ARBA" id="ARBA00022909"/>
    </source>
</evidence>
<accession>A0A1I2VWJ3</accession>
<evidence type="ECO:0000256" key="6">
    <source>
        <dbReference type="ARBA" id="ARBA00022741"/>
    </source>
</evidence>
<dbReference type="InterPro" id="IPR035907">
    <property type="entry name" value="Hppk_sf"/>
</dbReference>
<keyword evidence="15" id="KW-1185">Reference proteome</keyword>
<dbReference type="OrthoDB" id="9808041at2"/>
<feature type="domain" description="7,8-dihydro-6-hydroxymethylpterin-pyrophosphokinase" evidence="13">
    <location>
        <begin position="93"/>
        <end position="104"/>
    </location>
</feature>
<evidence type="ECO:0000256" key="12">
    <source>
        <dbReference type="ARBA" id="ARBA00033413"/>
    </source>
</evidence>
<dbReference type="GO" id="GO:0005524">
    <property type="term" value="F:ATP binding"/>
    <property type="evidence" value="ECO:0007669"/>
    <property type="project" value="UniProtKB-KW"/>
</dbReference>
<dbReference type="Pfam" id="PF01288">
    <property type="entry name" value="HPPK"/>
    <property type="match status" value="1"/>
</dbReference>
<dbReference type="GO" id="GO:0003848">
    <property type="term" value="F:2-amino-4-hydroxy-6-hydroxymethyldihydropteridine diphosphokinase activity"/>
    <property type="evidence" value="ECO:0007669"/>
    <property type="project" value="UniProtKB-EC"/>
</dbReference>
<comment type="function">
    <text evidence="10">Catalyzes the transfer of pyrophosphate from adenosine triphosphate (ATP) to 6-hydroxymethyl-7,8-dihydropterin, an enzymatic step in folate biosynthesis pathway.</text>
</comment>
<dbReference type="EC" id="2.7.6.3" evidence="3"/>
<keyword evidence="6" id="KW-0547">Nucleotide-binding</keyword>
<evidence type="ECO:0000256" key="2">
    <source>
        <dbReference type="ARBA" id="ARBA00005810"/>
    </source>
</evidence>
<dbReference type="PANTHER" id="PTHR43071">
    <property type="entry name" value="2-AMINO-4-HYDROXY-6-HYDROXYMETHYLDIHYDROPTERIDINE PYROPHOSPHOKINASE"/>
    <property type="match status" value="1"/>
</dbReference>
<reference evidence="15" key="1">
    <citation type="submission" date="2016-10" db="EMBL/GenBank/DDBJ databases">
        <authorList>
            <person name="Varghese N."/>
            <person name="Submissions S."/>
        </authorList>
    </citation>
    <scope>NUCLEOTIDE SEQUENCE [LARGE SCALE GENOMIC DNA]</scope>
    <source>
        <strain evidence="15">CGMCC 1.10971</strain>
    </source>
</reference>
<dbReference type="Gene3D" id="3.30.70.560">
    <property type="entry name" value="7,8-Dihydro-6-hydroxymethylpterin-pyrophosphokinase HPPK"/>
    <property type="match status" value="1"/>
</dbReference>
<gene>
    <name evidence="14" type="ORF">SAMN05216175_12029</name>
</gene>
<evidence type="ECO:0000256" key="5">
    <source>
        <dbReference type="ARBA" id="ARBA00022679"/>
    </source>
</evidence>
<name>A0A1I2VWJ3_9GAMM</name>
<evidence type="ECO:0000256" key="11">
    <source>
        <dbReference type="ARBA" id="ARBA00029766"/>
    </source>
</evidence>
<dbReference type="Proteomes" id="UP000198623">
    <property type="component" value="Unassembled WGS sequence"/>
</dbReference>
<dbReference type="GO" id="GO:0046656">
    <property type="term" value="P:folic acid biosynthetic process"/>
    <property type="evidence" value="ECO:0007669"/>
    <property type="project" value="UniProtKB-KW"/>
</dbReference>
<dbReference type="InterPro" id="IPR000550">
    <property type="entry name" value="Hppk"/>
</dbReference>
<dbReference type="GO" id="GO:0046654">
    <property type="term" value="P:tetrahydrofolate biosynthetic process"/>
    <property type="evidence" value="ECO:0007669"/>
    <property type="project" value="UniProtKB-UniPathway"/>
</dbReference>
<comment type="pathway">
    <text evidence="1">Cofactor biosynthesis; tetrahydrofolate biosynthesis; 2-amino-4-hydroxy-6-hydroxymethyl-7,8-dihydropteridine diphosphate from 7,8-dihydroneopterin triphosphate: step 4/4.</text>
</comment>
<organism evidence="14 15">
    <name type="scientific">Neptunomonas qingdaonensis</name>
    <dbReference type="NCBI Taxonomy" id="1045558"/>
    <lineage>
        <taxon>Bacteria</taxon>
        <taxon>Pseudomonadati</taxon>
        <taxon>Pseudomonadota</taxon>
        <taxon>Gammaproteobacteria</taxon>
        <taxon>Oceanospirillales</taxon>
        <taxon>Oceanospirillaceae</taxon>
        <taxon>Neptunomonas</taxon>
    </lineage>
</organism>
<evidence type="ECO:0000259" key="13">
    <source>
        <dbReference type="PROSITE" id="PS00794"/>
    </source>
</evidence>
<evidence type="ECO:0000313" key="14">
    <source>
        <dbReference type="EMBL" id="SFG93493.1"/>
    </source>
</evidence>
<protein>
    <recommendedName>
        <fullName evidence="4">2-amino-4-hydroxy-6-hydroxymethyldihydropteridine pyrophosphokinase</fullName>
        <ecNumber evidence="3">2.7.6.3</ecNumber>
    </recommendedName>
    <alternativeName>
        <fullName evidence="11">6-hydroxymethyl-7,8-dihydropterin pyrophosphokinase</fullName>
    </alternativeName>
    <alternativeName>
        <fullName evidence="12">7,8-dihydro-6-hydroxymethylpterin-pyrophosphokinase</fullName>
    </alternativeName>
</protein>
<dbReference type="SUPFAM" id="SSF55083">
    <property type="entry name" value="6-hydroxymethyl-7,8-dihydropterin pyrophosphokinase, HPPK"/>
    <property type="match status" value="1"/>
</dbReference>